<dbReference type="OrthoDB" id="4419620at2"/>
<sequence length="83" mass="8649">MPSPAQIRAARSLLGLSRAELADRAAMNAKTLQRLEDGQVSPRAATLEALGRVLEAEGVLFLAPGAEGGEGVRRAPSRSKAPD</sequence>
<dbReference type="InterPro" id="IPR010982">
    <property type="entry name" value="Lambda_DNA-bd_dom_sf"/>
</dbReference>
<evidence type="ECO:0000313" key="2">
    <source>
        <dbReference type="EMBL" id="AWU95938.1"/>
    </source>
</evidence>
<organism evidence="2 3">
    <name type="scientific">Azospirillum ramasamyi</name>
    <dbReference type="NCBI Taxonomy" id="682998"/>
    <lineage>
        <taxon>Bacteria</taxon>
        <taxon>Pseudomonadati</taxon>
        <taxon>Pseudomonadota</taxon>
        <taxon>Alphaproteobacteria</taxon>
        <taxon>Rhodospirillales</taxon>
        <taxon>Azospirillaceae</taxon>
        <taxon>Azospirillum</taxon>
    </lineage>
</organism>
<keyword evidence="2" id="KW-0614">Plasmid</keyword>
<dbReference type="Proteomes" id="UP000249605">
    <property type="component" value="Plasmid unnamed1"/>
</dbReference>
<dbReference type="CDD" id="cd00093">
    <property type="entry name" value="HTH_XRE"/>
    <property type="match status" value="1"/>
</dbReference>
<proteinExistence type="predicted"/>
<dbReference type="SUPFAM" id="SSF47413">
    <property type="entry name" value="lambda repressor-like DNA-binding domains"/>
    <property type="match status" value="1"/>
</dbReference>
<dbReference type="AlphaFoldDB" id="A0A2U9SDG8"/>
<protein>
    <submittedName>
        <fullName evidence="2">Transcriptional regulator</fullName>
    </submittedName>
</protein>
<dbReference type="EMBL" id="CP029830">
    <property type="protein sequence ID" value="AWU95938.1"/>
    <property type="molecule type" value="Genomic_DNA"/>
</dbReference>
<dbReference type="PROSITE" id="PS50943">
    <property type="entry name" value="HTH_CROC1"/>
    <property type="match status" value="1"/>
</dbReference>
<dbReference type="GO" id="GO:0003677">
    <property type="term" value="F:DNA binding"/>
    <property type="evidence" value="ECO:0007669"/>
    <property type="project" value="InterPro"/>
</dbReference>
<name>A0A2U9SDG8_9PROT</name>
<dbReference type="KEGG" id="azm:DM194_14650"/>
<feature type="domain" description="HTH cro/C1-type" evidence="1">
    <location>
        <begin position="7"/>
        <end position="61"/>
    </location>
</feature>
<evidence type="ECO:0000259" key="1">
    <source>
        <dbReference type="PROSITE" id="PS50943"/>
    </source>
</evidence>
<reference evidence="2 3" key="1">
    <citation type="submission" date="2018-06" db="EMBL/GenBank/DDBJ databases">
        <title>Complete genome sequencing of Azospirillum sp. M2T2B2.</title>
        <authorList>
            <person name="Heo J."/>
            <person name="Kim S.-J."/>
            <person name="Kwon S.-W."/>
            <person name="Anandham R."/>
        </authorList>
    </citation>
    <scope>NUCLEOTIDE SEQUENCE [LARGE SCALE GENOMIC DNA]</scope>
    <source>
        <strain evidence="2 3">M2T2B2</strain>
        <plasmid evidence="2 3">unnamed1</plasmid>
    </source>
</reference>
<dbReference type="SMART" id="SM00530">
    <property type="entry name" value="HTH_XRE"/>
    <property type="match status" value="1"/>
</dbReference>
<dbReference type="InterPro" id="IPR001387">
    <property type="entry name" value="Cro/C1-type_HTH"/>
</dbReference>
<gene>
    <name evidence="2" type="ORF">DM194_14650</name>
</gene>
<dbReference type="Pfam" id="PF13560">
    <property type="entry name" value="HTH_31"/>
    <property type="match status" value="1"/>
</dbReference>
<geneLocation type="plasmid" evidence="2 3">
    <name>unnamed1</name>
</geneLocation>
<dbReference type="Gene3D" id="1.10.260.40">
    <property type="entry name" value="lambda repressor-like DNA-binding domains"/>
    <property type="match status" value="1"/>
</dbReference>
<keyword evidence="3" id="KW-1185">Reference proteome</keyword>
<accession>A0A2U9SDG8</accession>
<evidence type="ECO:0000313" key="3">
    <source>
        <dbReference type="Proteomes" id="UP000249605"/>
    </source>
</evidence>